<dbReference type="GO" id="GO:0003676">
    <property type="term" value="F:nucleic acid binding"/>
    <property type="evidence" value="ECO:0007669"/>
    <property type="project" value="InterPro"/>
</dbReference>
<proteinExistence type="predicted"/>
<accession>A0AAV3ZEI7</accession>
<dbReference type="Gene3D" id="2.130.10.10">
    <property type="entry name" value="YVTN repeat-like/Quinoprotein amine dehydrogenase"/>
    <property type="match status" value="1"/>
</dbReference>
<dbReference type="PANTHER" id="PTHR10644">
    <property type="entry name" value="DNA REPAIR/RNA PROCESSING CPSF FAMILY"/>
    <property type="match status" value="1"/>
</dbReference>
<keyword evidence="3" id="KW-1185">Reference proteome</keyword>
<dbReference type="EMBL" id="BLXT01002238">
    <property type="protein sequence ID" value="GFN92288.1"/>
    <property type="molecule type" value="Genomic_DNA"/>
</dbReference>
<sequence>MNLLLNNNSHFKKTTTSKTIPVLSIQIIILDVIEVVPEPGQPLTKNKIKVVYDKEQKGPVSAISYLNGLLVSAIGQKIYIWQLKDDDLLGVAFIDSLIYIHSLTIIKNLILAADLLKSVALYRYQEDLRVLSYVSRDLKTVESYAVEYTVDGENLGFVVTDRNKNLIVLTYSPEMRESYGGNRLLRRADFNLGSHVNTMFRVRCKLEDPSAPGLKNQAALDHRHVTYFVEVLITYTRSGHKSFAISTNWRYYTSNFPDKPHLSIAWRPTEACFNASDPQVVSFRDESYHLPRLLTDP</sequence>
<comment type="caution">
    <text evidence="2">The sequence shown here is derived from an EMBL/GenBank/DDBJ whole genome shotgun (WGS) entry which is preliminary data.</text>
</comment>
<reference evidence="2 3" key="1">
    <citation type="journal article" date="2021" name="Elife">
        <title>Chloroplast acquisition without the gene transfer in kleptoplastic sea slugs, Plakobranchus ocellatus.</title>
        <authorList>
            <person name="Maeda T."/>
            <person name="Takahashi S."/>
            <person name="Yoshida T."/>
            <person name="Shimamura S."/>
            <person name="Takaki Y."/>
            <person name="Nagai Y."/>
            <person name="Toyoda A."/>
            <person name="Suzuki Y."/>
            <person name="Arimoto A."/>
            <person name="Ishii H."/>
            <person name="Satoh N."/>
            <person name="Nishiyama T."/>
            <person name="Hasebe M."/>
            <person name="Maruyama T."/>
            <person name="Minagawa J."/>
            <person name="Obokata J."/>
            <person name="Shigenobu S."/>
        </authorList>
    </citation>
    <scope>NUCLEOTIDE SEQUENCE [LARGE SCALE GENOMIC DNA]</scope>
</reference>
<evidence type="ECO:0000313" key="3">
    <source>
        <dbReference type="Proteomes" id="UP000735302"/>
    </source>
</evidence>
<dbReference type="Pfam" id="PF03178">
    <property type="entry name" value="CPSF_A"/>
    <property type="match status" value="1"/>
</dbReference>
<protein>
    <submittedName>
        <fullName evidence="2">Cleavage and polyadenylation specificity factor subunit 1-like</fullName>
    </submittedName>
</protein>
<evidence type="ECO:0000313" key="2">
    <source>
        <dbReference type="EMBL" id="GFN92288.1"/>
    </source>
</evidence>
<name>A0AAV3ZEI7_9GAST</name>
<dbReference type="AlphaFoldDB" id="A0AAV3ZEI7"/>
<dbReference type="GO" id="GO:0005634">
    <property type="term" value="C:nucleus"/>
    <property type="evidence" value="ECO:0007669"/>
    <property type="project" value="InterPro"/>
</dbReference>
<feature type="domain" description="RSE1/DDB1/CPSF1 C-terminal" evidence="1">
    <location>
        <begin position="26"/>
        <end position="203"/>
    </location>
</feature>
<dbReference type="InterPro" id="IPR050358">
    <property type="entry name" value="RSE1/DDB1/CFT1"/>
</dbReference>
<dbReference type="Proteomes" id="UP000735302">
    <property type="component" value="Unassembled WGS sequence"/>
</dbReference>
<evidence type="ECO:0000259" key="1">
    <source>
        <dbReference type="Pfam" id="PF03178"/>
    </source>
</evidence>
<gene>
    <name evidence="2" type="ORF">PoB_001879400</name>
</gene>
<dbReference type="InterPro" id="IPR004871">
    <property type="entry name" value="RSE1/DDB1/CPSF1_C"/>
</dbReference>
<organism evidence="2 3">
    <name type="scientific">Plakobranchus ocellatus</name>
    <dbReference type="NCBI Taxonomy" id="259542"/>
    <lineage>
        <taxon>Eukaryota</taxon>
        <taxon>Metazoa</taxon>
        <taxon>Spiralia</taxon>
        <taxon>Lophotrochozoa</taxon>
        <taxon>Mollusca</taxon>
        <taxon>Gastropoda</taxon>
        <taxon>Heterobranchia</taxon>
        <taxon>Euthyneura</taxon>
        <taxon>Panpulmonata</taxon>
        <taxon>Sacoglossa</taxon>
        <taxon>Placobranchoidea</taxon>
        <taxon>Plakobranchidae</taxon>
        <taxon>Plakobranchus</taxon>
    </lineage>
</organism>
<dbReference type="InterPro" id="IPR015943">
    <property type="entry name" value="WD40/YVTN_repeat-like_dom_sf"/>
</dbReference>